<accession>A0A6A9QKJ9</accession>
<reference evidence="2 3" key="1">
    <citation type="submission" date="2019-10" db="EMBL/GenBank/DDBJ databases">
        <title>Genome Sequences from Six Type Strain Members of the Archaeal Family Sulfolobaceae: Acidianus ambivalens, Acidianus infernus, Metallosphaera prunae, Stygiolobus azoricus, Sulfolobus metallicus, and Sulfurisphaera ohwakuensis.</title>
        <authorList>
            <person name="Counts J.A."/>
            <person name="Kelly R.M."/>
        </authorList>
    </citation>
    <scope>NUCLEOTIDE SEQUENCE [LARGE SCALE GENOMIC DNA]</scope>
    <source>
        <strain evidence="2 3">DSM 3191</strain>
    </source>
</reference>
<dbReference type="OrthoDB" id="43065at2157"/>
<feature type="domain" description="AAA" evidence="1">
    <location>
        <begin position="20"/>
        <end position="137"/>
    </location>
</feature>
<keyword evidence="3" id="KW-1185">Reference proteome</keyword>
<organism evidence="2 3">
    <name type="scientific">Acidianus infernus</name>
    <dbReference type="NCBI Taxonomy" id="12915"/>
    <lineage>
        <taxon>Archaea</taxon>
        <taxon>Thermoproteota</taxon>
        <taxon>Thermoprotei</taxon>
        <taxon>Sulfolobales</taxon>
        <taxon>Sulfolobaceae</taxon>
        <taxon>Acidianus</taxon>
    </lineage>
</organism>
<dbReference type="EMBL" id="WFIY01000004">
    <property type="protein sequence ID" value="MUM65756.1"/>
    <property type="molecule type" value="Genomic_DNA"/>
</dbReference>
<dbReference type="Pfam" id="PF13173">
    <property type="entry name" value="AAA_14"/>
    <property type="match status" value="1"/>
</dbReference>
<evidence type="ECO:0000313" key="2">
    <source>
        <dbReference type="EMBL" id="MUM65756.1"/>
    </source>
</evidence>
<evidence type="ECO:0000313" key="3">
    <source>
        <dbReference type="Proteomes" id="UP000440125"/>
    </source>
</evidence>
<proteinExistence type="predicted"/>
<dbReference type="PANTHER" id="PTHR34704:SF1">
    <property type="entry name" value="ATPASE"/>
    <property type="match status" value="1"/>
</dbReference>
<dbReference type="SUPFAM" id="SSF52540">
    <property type="entry name" value="P-loop containing nucleoside triphosphate hydrolases"/>
    <property type="match status" value="1"/>
</dbReference>
<gene>
    <name evidence="2" type="ORF">D1867_10995</name>
</gene>
<protein>
    <submittedName>
        <fullName evidence="2">AAA family ATPase</fullName>
    </submittedName>
</protein>
<name>A0A6A9QKJ9_ACIIN</name>
<dbReference type="InterPro" id="IPR041682">
    <property type="entry name" value="AAA_14"/>
</dbReference>
<dbReference type="InterPro" id="IPR027417">
    <property type="entry name" value="P-loop_NTPase"/>
</dbReference>
<evidence type="ECO:0000259" key="1">
    <source>
        <dbReference type="Pfam" id="PF13173"/>
    </source>
</evidence>
<sequence>MFEIERRECEEIRNLKGWRLIYGRRKVGKTYLATRCLEYDDYYLISRTLNIIHENDEIPLDDGINKIISLLKEGKKIILDEFQRLPEKYLDLLATVYPNGTLILLASSLGVLSKVIDRNSPLLGYVIPYKMGIIKFSDALASVKDPYKALLFRDPWIIEHASDWSDIERNPQSFYYITKGLIGEIFQEEDRKLTQTYEAILLEVAEGMWNSSMISAKLQAGMDINPSKASSYLDTLFKVGLIKKIRVYKGGKGSEWYHDLDSPIMSVTFYAEAKYKVSEKGNKIVDLTYPISKEIQFSIGEMLAEYYNAELAYIPQGDIDVVLLKKGKPFIAYEVKNKFTEKDARKAIERIKDFGISRAGLVGVLEDPPNSEDSIGPERLIEIANEIKKREHNKGSVSLW</sequence>
<dbReference type="AlphaFoldDB" id="A0A6A9QKJ9"/>
<dbReference type="Proteomes" id="UP000440125">
    <property type="component" value="Unassembled WGS sequence"/>
</dbReference>
<comment type="caution">
    <text evidence="2">The sequence shown here is derived from an EMBL/GenBank/DDBJ whole genome shotgun (WGS) entry which is preliminary data.</text>
</comment>
<dbReference type="PANTHER" id="PTHR34704">
    <property type="entry name" value="ATPASE"/>
    <property type="match status" value="1"/>
</dbReference>
<dbReference type="RefSeq" id="WP_155864174.1">
    <property type="nucleotide sequence ID" value="NZ_WFIY01000004.1"/>
</dbReference>